<sequence>MTRAIYERVRRRKPRNKAINNVPTSVMSMHSVSLLLEAILLKARSLEGLARYTEAAKECKMILDIVESALPNGLPEG</sequence>
<proteinExistence type="predicted"/>
<dbReference type="PANTHER" id="PTHR44102:SF4">
    <property type="entry name" value="PROTEIN NPGR1"/>
    <property type="match status" value="1"/>
</dbReference>
<keyword evidence="2" id="KW-1185">Reference proteome</keyword>
<dbReference type="InterPro" id="IPR043376">
    <property type="entry name" value="NPG1-like"/>
</dbReference>
<comment type="caution">
    <text evidence="1">The sequence shown here is derived from an EMBL/GenBank/DDBJ whole genome shotgun (WGS) entry which is preliminary data.</text>
</comment>
<dbReference type="PANTHER" id="PTHR44102">
    <property type="entry name" value="PROTEIN NPG1"/>
    <property type="match status" value="1"/>
</dbReference>
<name>A0A2I0HLF1_PUNGR</name>
<evidence type="ECO:0000313" key="2">
    <source>
        <dbReference type="Proteomes" id="UP000233551"/>
    </source>
</evidence>
<feature type="non-terminal residue" evidence="1">
    <location>
        <position position="77"/>
    </location>
</feature>
<evidence type="ECO:0000313" key="1">
    <source>
        <dbReference type="EMBL" id="PKI32562.1"/>
    </source>
</evidence>
<reference evidence="1 2" key="1">
    <citation type="submission" date="2017-11" db="EMBL/GenBank/DDBJ databases">
        <title>De-novo sequencing of pomegranate (Punica granatum L.) genome.</title>
        <authorList>
            <person name="Akparov Z."/>
            <person name="Amiraslanov A."/>
            <person name="Hajiyeva S."/>
            <person name="Abbasov M."/>
            <person name="Kaur K."/>
            <person name="Hamwieh A."/>
            <person name="Solovyev V."/>
            <person name="Salamov A."/>
            <person name="Braich B."/>
            <person name="Kosarev P."/>
            <person name="Mahmoud A."/>
            <person name="Hajiyev E."/>
            <person name="Babayeva S."/>
            <person name="Izzatullayeva V."/>
            <person name="Mammadov A."/>
            <person name="Mammadov A."/>
            <person name="Sharifova S."/>
            <person name="Ojaghi J."/>
            <person name="Eynullazada K."/>
            <person name="Bayramov B."/>
            <person name="Abdulazimova A."/>
            <person name="Shahmuradov I."/>
        </authorList>
    </citation>
    <scope>NUCLEOTIDE SEQUENCE [LARGE SCALE GENOMIC DNA]</scope>
    <source>
        <strain evidence="2">cv. AG2017</strain>
        <tissue evidence="1">Leaf</tissue>
    </source>
</reference>
<accession>A0A2I0HLF1</accession>
<gene>
    <name evidence="1" type="ORF">CRG98_047060</name>
</gene>
<dbReference type="EMBL" id="PGOL01007519">
    <property type="protein sequence ID" value="PKI32562.1"/>
    <property type="molecule type" value="Genomic_DNA"/>
</dbReference>
<dbReference type="AlphaFoldDB" id="A0A2I0HLF1"/>
<organism evidence="1 2">
    <name type="scientific">Punica granatum</name>
    <name type="common">Pomegranate</name>
    <dbReference type="NCBI Taxonomy" id="22663"/>
    <lineage>
        <taxon>Eukaryota</taxon>
        <taxon>Viridiplantae</taxon>
        <taxon>Streptophyta</taxon>
        <taxon>Embryophyta</taxon>
        <taxon>Tracheophyta</taxon>
        <taxon>Spermatophyta</taxon>
        <taxon>Magnoliopsida</taxon>
        <taxon>eudicotyledons</taxon>
        <taxon>Gunneridae</taxon>
        <taxon>Pentapetalae</taxon>
        <taxon>rosids</taxon>
        <taxon>malvids</taxon>
        <taxon>Myrtales</taxon>
        <taxon>Lythraceae</taxon>
        <taxon>Punica</taxon>
    </lineage>
</organism>
<dbReference type="Proteomes" id="UP000233551">
    <property type="component" value="Unassembled WGS sequence"/>
</dbReference>
<protein>
    <submittedName>
        <fullName evidence="1">Uncharacterized protein</fullName>
    </submittedName>
</protein>
<dbReference type="STRING" id="22663.A0A2I0HLF1"/>